<evidence type="ECO:0000256" key="3">
    <source>
        <dbReference type="ARBA" id="ARBA00022801"/>
    </source>
</evidence>
<dbReference type="GO" id="GO:0046872">
    <property type="term" value="F:metal ion binding"/>
    <property type="evidence" value="ECO:0007669"/>
    <property type="project" value="UniProtKB-KW"/>
</dbReference>
<comment type="caution">
    <text evidence="7">The sequence shown here is derived from an EMBL/GenBank/DDBJ whole genome shotgun (WGS) entry which is preliminary data.</text>
</comment>
<evidence type="ECO:0000256" key="1">
    <source>
        <dbReference type="ARBA" id="ARBA00022670"/>
    </source>
</evidence>
<evidence type="ECO:0000256" key="4">
    <source>
        <dbReference type="ARBA" id="ARBA00022833"/>
    </source>
</evidence>
<proteinExistence type="predicted"/>
<keyword evidence="2" id="KW-0479">Metal-binding</keyword>
<evidence type="ECO:0000313" key="8">
    <source>
        <dbReference type="Proteomes" id="UP000249577"/>
    </source>
</evidence>
<sequence length="170" mass="19352">MIEYVVGSSDQRLMFVQEVVDHFATYRQLRFWQREAGGSLFARFADKLVTVERATGPRPTDQRTRWSYRPDRAAEQNEIDEFHRVGLHFIGTWHTHPERDPSPSGIDLQSIAEAVVRSRHALNGFVLVVVGQRHPMEELFVAACDAAAVYPLARSPVSSPASYQEERRSA</sequence>
<dbReference type="Gene3D" id="3.40.140.10">
    <property type="entry name" value="Cytidine Deaminase, domain 2"/>
    <property type="match status" value="1"/>
</dbReference>
<name>A0A2W5K668_ANCNO</name>
<gene>
    <name evidence="7" type="ORF">DI565_15865</name>
</gene>
<keyword evidence="4" id="KW-0862">Zinc</keyword>
<protein>
    <recommendedName>
        <fullName evidence="6">JAB domain-containing protein</fullName>
    </recommendedName>
</protein>
<organism evidence="7 8">
    <name type="scientific">Ancylobacter novellus</name>
    <name type="common">Thiobacillus novellus</name>
    <dbReference type="NCBI Taxonomy" id="921"/>
    <lineage>
        <taxon>Bacteria</taxon>
        <taxon>Pseudomonadati</taxon>
        <taxon>Pseudomonadota</taxon>
        <taxon>Alphaproteobacteria</taxon>
        <taxon>Hyphomicrobiales</taxon>
        <taxon>Xanthobacteraceae</taxon>
        <taxon>Ancylobacter</taxon>
    </lineage>
</organism>
<keyword evidence="5" id="KW-0482">Metalloprotease</keyword>
<dbReference type="GO" id="GO:0008237">
    <property type="term" value="F:metallopeptidase activity"/>
    <property type="evidence" value="ECO:0007669"/>
    <property type="project" value="UniProtKB-KW"/>
</dbReference>
<reference evidence="7 8" key="1">
    <citation type="submission" date="2017-08" db="EMBL/GenBank/DDBJ databases">
        <title>Infants hospitalized years apart are colonized by the same room-sourced microbial strains.</title>
        <authorList>
            <person name="Brooks B."/>
            <person name="Olm M.R."/>
            <person name="Firek B.A."/>
            <person name="Baker R."/>
            <person name="Thomas B.C."/>
            <person name="Morowitz M.J."/>
            <person name="Banfield J.F."/>
        </authorList>
    </citation>
    <scope>NUCLEOTIDE SEQUENCE [LARGE SCALE GENOMIC DNA]</scope>
    <source>
        <strain evidence="7">S2_005_003_R2_43</strain>
    </source>
</reference>
<keyword evidence="3" id="KW-0378">Hydrolase</keyword>
<accession>A0A2W5K668</accession>
<evidence type="ECO:0000256" key="2">
    <source>
        <dbReference type="ARBA" id="ARBA00022723"/>
    </source>
</evidence>
<keyword evidence="1" id="KW-0645">Protease</keyword>
<evidence type="ECO:0000259" key="6">
    <source>
        <dbReference type="Pfam" id="PF14464"/>
    </source>
</evidence>
<feature type="domain" description="JAB" evidence="6">
    <location>
        <begin position="25"/>
        <end position="135"/>
    </location>
</feature>
<dbReference type="InterPro" id="IPR028090">
    <property type="entry name" value="JAB_dom_prok"/>
</dbReference>
<dbReference type="GO" id="GO:0006508">
    <property type="term" value="P:proteolysis"/>
    <property type="evidence" value="ECO:0007669"/>
    <property type="project" value="UniProtKB-KW"/>
</dbReference>
<evidence type="ECO:0000313" key="7">
    <source>
        <dbReference type="EMBL" id="PZQ12311.1"/>
    </source>
</evidence>
<dbReference type="SUPFAM" id="SSF102712">
    <property type="entry name" value="JAB1/MPN domain"/>
    <property type="match status" value="1"/>
</dbReference>
<evidence type="ECO:0000256" key="5">
    <source>
        <dbReference type="ARBA" id="ARBA00023049"/>
    </source>
</evidence>
<dbReference type="Pfam" id="PF14464">
    <property type="entry name" value="Prok-JAB"/>
    <property type="match status" value="1"/>
</dbReference>
<dbReference type="AlphaFoldDB" id="A0A2W5K668"/>
<dbReference type="EMBL" id="QFPN01000009">
    <property type="protein sequence ID" value="PZQ12311.1"/>
    <property type="molecule type" value="Genomic_DNA"/>
</dbReference>
<dbReference type="Proteomes" id="UP000249577">
    <property type="component" value="Unassembled WGS sequence"/>
</dbReference>